<feature type="compositionally biased region" description="Polar residues" evidence="2">
    <location>
        <begin position="174"/>
        <end position="190"/>
    </location>
</feature>
<feature type="compositionally biased region" description="Acidic residues" evidence="2">
    <location>
        <begin position="629"/>
        <end position="638"/>
    </location>
</feature>
<feature type="region of interest" description="Disordered" evidence="2">
    <location>
        <begin position="115"/>
        <end position="215"/>
    </location>
</feature>
<dbReference type="EMBL" id="JAULSU010000001">
    <property type="protein sequence ID" value="KAK0631219.1"/>
    <property type="molecule type" value="Genomic_DNA"/>
</dbReference>
<comment type="caution">
    <text evidence="3">The sequence shown here is derived from an EMBL/GenBank/DDBJ whole genome shotgun (WGS) entry which is preliminary data.</text>
</comment>
<accession>A0AA40CBA0</accession>
<name>A0AA40CBA0_9PEZI</name>
<feature type="compositionally biased region" description="Acidic residues" evidence="2">
    <location>
        <begin position="587"/>
        <end position="615"/>
    </location>
</feature>
<feature type="compositionally biased region" description="Basic and acidic residues" evidence="2">
    <location>
        <begin position="321"/>
        <end position="333"/>
    </location>
</feature>
<reference evidence="3" key="1">
    <citation type="submission" date="2023-06" db="EMBL/GenBank/DDBJ databases">
        <title>Genome-scale phylogeny and comparative genomics of the fungal order Sordariales.</title>
        <authorList>
            <consortium name="Lawrence Berkeley National Laboratory"/>
            <person name="Hensen N."/>
            <person name="Bonometti L."/>
            <person name="Westerberg I."/>
            <person name="Brannstrom I.O."/>
            <person name="Guillou S."/>
            <person name="Cros-Aarteil S."/>
            <person name="Calhoun S."/>
            <person name="Haridas S."/>
            <person name="Kuo A."/>
            <person name="Mondo S."/>
            <person name="Pangilinan J."/>
            <person name="Riley R."/>
            <person name="Labutti K."/>
            <person name="Andreopoulos B."/>
            <person name="Lipzen A."/>
            <person name="Chen C."/>
            <person name="Yanf M."/>
            <person name="Daum C."/>
            <person name="Ng V."/>
            <person name="Clum A."/>
            <person name="Steindorff A."/>
            <person name="Ohm R."/>
            <person name="Martin F."/>
            <person name="Silar P."/>
            <person name="Natvig D."/>
            <person name="Lalanne C."/>
            <person name="Gautier V."/>
            <person name="Ament-Velasquez S.L."/>
            <person name="Kruys A."/>
            <person name="Hutchinson M.I."/>
            <person name="Powell A.J."/>
            <person name="Barry K."/>
            <person name="Miller A.N."/>
            <person name="Grigoriev I.V."/>
            <person name="Debuchy R."/>
            <person name="Gladieux P."/>
            <person name="Thoren M.H."/>
            <person name="Johannesson H."/>
        </authorList>
    </citation>
    <scope>NUCLEOTIDE SEQUENCE</scope>
    <source>
        <strain evidence="3">CBS 606.72</strain>
    </source>
</reference>
<organism evidence="3 4">
    <name type="scientific">Immersiella caudata</name>
    <dbReference type="NCBI Taxonomy" id="314043"/>
    <lineage>
        <taxon>Eukaryota</taxon>
        <taxon>Fungi</taxon>
        <taxon>Dikarya</taxon>
        <taxon>Ascomycota</taxon>
        <taxon>Pezizomycotina</taxon>
        <taxon>Sordariomycetes</taxon>
        <taxon>Sordariomycetidae</taxon>
        <taxon>Sordariales</taxon>
        <taxon>Lasiosphaeriaceae</taxon>
        <taxon>Immersiella</taxon>
    </lineage>
</organism>
<evidence type="ECO:0000313" key="3">
    <source>
        <dbReference type="EMBL" id="KAK0631219.1"/>
    </source>
</evidence>
<dbReference type="Proteomes" id="UP001175000">
    <property type="component" value="Unassembled WGS sequence"/>
</dbReference>
<dbReference type="AlphaFoldDB" id="A0AA40CBA0"/>
<feature type="coiled-coil region" evidence="1">
    <location>
        <begin position="55"/>
        <end position="82"/>
    </location>
</feature>
<feature type="compositionally biased region" description="Basic residues" evidence="2">
    <location>
        <begin position="158"/>
        <end position="168"/>
    </location>
</feature>
<evidence type="ECO:0000256" key="2">
    <source>
        <dbReference type="SAM" id="MobiDB-lite"/>
    </source>
</evidence>
<feature type="compositionally biased region" description="Basic and acidic residues" evidence="2">
    <location>
        <begin position="616"/>
        <end position="628"/>
    </location>
</feature>
<feature type="compositionally biased region" description="Acidic residues" evidence="2">
    <location>
        <begin position="129"/>
        <end position="149"/>
    </location>
</feature>
<keyword evidence="4" id="KW-1185">Reference proteome</keyword>
<feature type="region of interest" description="Disordered" evidence="2">
    <location>
        <begin position="556"/>
        <end position="692"/>
    </location>
</feature>
<evidence type="ECO:0000313" key="4">
    <source>
        <dbReference type="Proteomes" id="UP001175000"/>
    </source>
</evidence>
<feature type="compositionally biased region" description="Basic and acidic residues" evidence="2">
    <location>
        <begin position="741"/>
        <end position="751"/>
    </location>
</feature>
<keyword evidence="1" id="KW-0175">Coiled coil</keyword>
<proteinExistence type="predicted"/>
<feature type="compositionally biased region" description="Low complexity" evidence="2">
    <location>
        <begin position="117"/>
        <end position="128"/>
    </location>
</feature>
<feature type="region of interest" description="Disordered" evidence="2">
    <location>
        <begin position="498"/>
        <end position="522"/>
    </location>
</feature>
<feature type="region of interest" description="Disordered" evidence="2">
    <location>
        <begin position="318"/>
        <end position="354"/>
    </location>
</feature>
<feature type="region of interest" description="Disordered" evidence="2">
    <location>
        <begin position="715"/>
        <end position="764"/>
    </location>
</feature>
<gene>
    <name evidence="3" type="ORF">B0T14DRAFT_559040</name>
</gene>
<sequence length="780" mass="85788">MSANTGATPRGASPDDIDDYLRRTLRQQLEDLISAQQRERRLAFEREKKALADAAEARGEDMRAVQAEMQKLEETLCRLEGEKAAGADKERLLQDKYGTAMRRLDRLLTEGSVFDLRQPAARPTPAAADEPEDEAQGENQDEDDDEDEQAPTAEGAHQRRSNRARRPTARFAQLETTNTDTEPGPSMSTTGKRRRDADDDRDGGEGGPPKRFQHEHATVSFEEVYCDGLPEYRHAILEYPHGSGDWFILRCEQCGLHFGRNALQGGAKHLNGARHGWLPRDRALAVKELGVRVLGCDKDKAKRNNEAFDQAIEAGYVPRKRSTDQPHRQRQEPIEEGDEEGRHVHHGRKGGKAFEGITDPTVGTLYRAWYRGKGSYAALMLPLGSFETVGVVGNIADMDRQGKAPKCYGRRGERILGWASGYEDGGPKIRERKFPMMYLEESAHLVFRDNLVMPPSLGWVMAKDLRPFDVSDPECQRTKGYEAAQMLLRRASMLLPGNTTAGGTGAQGECDRGGDSQATDVARGETPTLGQAREGGHDRANINIQQLNRESEDAIQGGIASGGPLRGISARADQDSEEDGSTKHEDDEYGSGGDEDDDEWGDNGEVTDGEDQDEQEHEHDESGRHCTDEQENDQATEGEEVRQNEELAAQSSDVTDQEHPGAATESGTHDKPGLDTVAQPPGTARENPSDLQFFMDFQPAAEDLLSESRRLRGGGLAGHRVPLQPARRGTTSCDIANPGPRVDDVEDRPIDSPDGLPSSGTPNAHEIAQRALFLNLASLR</sequence>
<evidence type="ECO:0000256" key="1">
    <source>
        <dbReference type="SAM" id="Coils"/>
    </source>
</evidence>
<protein>
    <submittedName>
        <fullName evidence="3">Uncharacterized protein</fullName>
    </submittedName>
</protein>